<dbReference type="FunFam" id="1.20.58.340:FF:000001">
    <property type="entry name" value="Magnesium transport protein CorA"/>
    <property type="match status" value="1"/>
</dbReference>
<comment type="similarity">
    <text evidence="2 13">Belongs to the CorA metal ion transporter (MIT) (TC 1.A.35) family.</text>
</comment>
<dbReference type="PANTHER" id="PTHR47685">
    <property type="entry name" value="MAGNESIUM TRANSPORT PROTEIN CORA"/>
    <property type="match status" value="1"/>
</dbReference>
<name>A0A2K8UEX8_9GAMM</name>
<dbReference type="SUPFAM" id="SSF144083">
    <property type="entry name" value="Magnesium transport protein CorA, transmembrane region"/>
    <property type="match status" value="1"/>
</dbReference>
<dbReference type="InterPro" id="IPR045861">
    <property type="entry name" value="CorA_cytoplasmic_dom"/>
</dbReference>
<evidence type="ECO:0000256" key="2">
    <source>
        <dbReference type="ARBA" id="ARBA00009765"/>
    </source>
</evidence>
<evidence type="ECO:0000256" key="3">
    <source>
        <dbReference type="ARBA" id="ARBA00019439"/>
    </source>
</evidence>
<evidence type="ECO:0000256" key="5">
    <source>
        <dbReference type="ARBA" id="ARBA00022475"/>
    </source>
</evidence>
<keyword evidence="6" id="KW-0997">Cell inner membrane</keyword>
<feature type="transmembrane region" description="Helical" evidence="13">
    <location>
        <begin position="305"/>
        <end position="325"/>
    </location>
</feature>
<keyword evidence="7 13" id="KW-0812">Transmembrane</keyword>
<dbReference type="SUPFAM" id="SSF143865">
    <property type="entry name" value="CorA soluble domain-like"/>
    <property type="match status" value="1"/>
</dbReference>
<evidence type="ECO:0000256" key="7">
    <source>
        <dbReference type="ARBA" id="ARBA00022692"/>
    </source>
</evidence>
<dbReference type="GO" id="GO:0015095">
    <property type="term" value="F:magnesium ion transmembrane transporter activity"/>
    <property type="evidence" value="ECO:0007669"/>
    <property type="project" value="UniProtKB-UniRule"/>
</dbReference>
<comment type="catalytic activity">
    <reaction evidence="12">
        <text>Mg(2+)(in) = Mg(2+)(out)</text>
        <dbReference type="Rhea" id="RHEA:29827"/>
        <dbReference type="ChEBI" id="CHEBI:18420"/>
    </reaction>
</comment>
<sequence length="331" mass="38058">MDRGPPDRGAFARPRWESPVLYAYRIQDHTTELIEDPERLLEAAWIDAAEPTEDEYALIRSFVPHQLPEDDDADEIEASTQTFMDDQGIHLSTLFLHRVEGRPENTSVNVVCTRERLITIHDRDVPAIRLMRIRVRRRPDLLGEPAGLLAGLFETAVQDLGDTLQELYRDLEQTSFHVLEDPDADLEQSLERLARHENLNGKVRLCLMDARRDIAFVWRSAQASKPCAKRLKYLLSEIDALLPHNNYLFEKVTFLLQAAQGFINIEQNKIIKIFSVAATAFLPPTLIASIYGMNYQHMPELNWEYGYPFSVLLMVISAVLPIAYFKRKGWL</sequence>
<keyword evidence="9 13" id="KW-1133">Transmembrane helix</keyword>
<evidence type="ECO:0000256" key="6">
    <source>
        <dbReference type="ARBA" id="ARBA00022519"/>
    </source>
</evidence>
<dbReference type="InterPro" id="IPR004488">
    <property type="entry name" value="Mg/Co-transport_prot_CorA"/>
</dbReference>
<evidence type="ECO:0000256" key="13">
    <source>
        <dbReference type="RuleBase" id="RU362010"/>
    </source>
</evidence>
<dbReference type="InterPro" id="IPR045863">
    <property type="entry name" value="CorA_TM1_TM2"/>
</dbReference>
<dbReference type="EMBL" id="CP020370">
    <property type="protein sequence ID" value="AUB84133.1"/>
    <property type="molecule type" value="Genomic_DNA"/>
</dbReference>
<dbReference type="NCBIfam" id="TIGR00383">
    <property type="entry name" value="corA"/>
    <property type="match status" value="1"/>
</dbReference>
<comment type="subcellular location">
    <subcellularLocation>
        <location evidence="1">Cell inner membrane</location>
        <topology evidence="1">Multi-pass membrane protein</topology>
    </subcellularLocation>
    <subcellularLocation>
        <location evidence="13">Membrane</location>
        <topology evidence="13">Multi-pass membrane protein</topology>
    </subcellularLocation>
</comment>
<protein>
    <recommendedName>
        <fullName evidence="3 13">Magnesium transport protein CorA</fullName>
    </recommendedName>
</protein>
<reference evidence="14 15" key="1">
    <citation type="submission" date="2017-03" db="EMBL/GenBank/DDBJ databases">
        <title>Complete genome sequence of Candidatus 'Thiodictyon syntrophicum' sp. nov. strain Cad16T, a photolithoautotroph purple sulfur bacterium isolated from an alpine meromictic lake.</title>
        <authorList>
            <person name="Luedin S.M."/>
            <person name="Pothier J.F."/>
            <person name="Danza F."/>
            <person name="Storelli N."/>
            <person name="Wittwer M."/>
            <person name="Tonolla M."/>
        </authorList>
    </citation>
    <scope>NUCLEOTIDE SEQUENCE [LARGE SCALE GENOMIC DNA]</scope>
    <source>
        <strain evidence="14 15">Cad16T</strain>
    </source>
</reference>
<keyword evidence="15" id="KW-1185">Reference proteome</keyword>
<dbReference type="Pfam" id="PF01544">
    <property type="entry name" value="CorA"/>
    <property type="match status" value="1"/>
</dbReference>
<evidence type="ECO:0000256" key="11">
    <source>
        <dbReference type="ARBA" id="ARBA00023136"/>
    </source>
</evidence>
<organism evidence="14 15">
    <name type="scientific">Candidatus Thiodictyon syntrophicum</name>
    <dbReference type="NCBI Taxonomy" id="1166950"/>
    <lineage>
        <taxon>Bacteria</taxon>
        <taxon>Pseudomonadati</taxon>
        <taxon>Pseudomonadota</taxon>
        <taxon>Gammaproteobacteria</taxon>
        <taxon>Chromatiales</taxon>
        <taxon>Chromatiaceae</taxon>
        <taxon>Thiodictyon</taxon>
    </lineage>
</organism>
<dbReference type="GO" id="GO:0005886">
    <property type="term" value="C:plasma membrane"/>
    <property type="evidence" value="ECO:0007669"/>
    <property type="project" value="UniProtKB-SubCell"/>
</dbReference>
<keyword evidence="4 13" id="KW-0813">Transport</keyword>
<dbReference type="KEGG" id="tsy:THSYN_26485"/>
<dbReference type="GO" id="GO:0015099">
    <property type="term" value="F:nickel cation transmembrane transporter activity"/>
    <property type="evidence" value="ECO:0007669"/>
    <property type="project" value="TreeGrafter"/>
</dbReference>
<dbReference type="PANTHER" id="PTHR47685:SF1">
    <property type="entry name" value="MAGNESIUM TRANSPORT PROTEIN CORA"/>
    <property type="match status" value="1"/>
</dbReference>
<dbReference type="AlphaFoldDB" id="A0A2K8UEX8"/>
<feature type="transmembrane region" description="Helical" evidence="13">
    <location>
        <begin position="273"/>
        <end position="293"/>
    </location>
</feature>
<evidence type="ECO:0000256" key="10">
    <source>
        <dbReference type="ARBA" id="ARBA00023065"/>
    </source>
</evidence>
<evidence type="ECO:0000256" key="12">
    <source>
        <dbReference type="ARBA" id="ARBA00034269"/>
    </source>
</evidence>
<keyword evidence="5 13" id="KW-1003">Cell membrane</keyword>
<evidence type="ECO:0000256" key="9">
    <source>
        <dbReference type="ARBA" id="ARBA00022989"/>
    </source>
</evidence>
<comment type="function">
    <text evidence="13">Mediates influx of magnesium ions.</text>
</comment>
<evidence type="ECO:0000313" key="15">
    <source>
        <dbReference type="Proteomes" id="UP000232638"/>
    </source>
</evidence>
<accession>A0A2K8UEX8</accession>
<keyword evidence="8 13" id="KW-0460">Magnesium</keyword>
<evidence type="ECO:0000256" key="1">
    <source>
        <dbReference type="ARBA" id="ARBA00004429"/>
    </source>
</evidence>
<evidence type="ECO:0000256" key="8">
    <source>
        <dbReference type="ARBA" id="ARBA00022842"/>
    </source>
</evidence>
<keyword evidence="10 13" id="KW-0406">Ion transport</keyword>
<evidence type="ECO:0000256" key="4">
    <source>
        <dbReference type="ARBA" id="ARBA00022448"/>
    </source>
</evidence>
<proteinExistence type="inferred from homology"/>
<dbReference type="GO" id="GO:0015087">
    <property type="term" value="F:cobalt ion transmembrane transporter activity"/>
    <property type="evidence" value="ECO:0007669"/>
    <property type="project" value="UniProtKB-UniRule"/>
</dbReference>
<gene>
    <name evidence="13" type="primary">corA</name>
    <name evidence="14" type="ORF">THSYN_26485</name>
</gene>
<keyword evidence="11 13" id="KW-0472">Membrane</keyword>
<dbReference type="InterPro" id="IPR002523">
    <property type="entry name" value="MgTranspt_CorA/ZnTranspt_ZntB"/>
</dbReference>
<evidence type="ECO:0000313" key="14">
    <source>
        <dbReference type="EMBL" id="AUB84133.1"/>
    </source>
</evidence>
<dbReference type="InterPro" id="IPR050829">
    <property type="entry name" value="CorA_MIT"/>
</dbReference>
<dbReference type="Proteomes" id="UP000232638">
    <property type="component" value="Chromosome"/>
</dbReference>
<dbReference type="Gene3D" id="1.20.58.340">
    <property type="entry name" value="Magnesium transport protein CorA, transmembrane region"/>
    <property type="match status" value="1"/>
</dbReference>